<dbReference type="SUPFAM" id="SSF81383">
    <property type="entry name" value="F-box domain"/>
    <property type="match status" value="1"/>
</dbReference>
<reference evidence="3 4" key="1">
    <citation type="journal article" date="2019" name="New Phytol.">
        <title>Comparative genomics reveals unique wood-decay strategies and fruiting body development in the Schizophyllaceae.</title>
        <authorList>
            <person name="Almasi E."/>
            <person name="Sahu N."/>
            <person name="Krizsan K."/>
            <person name="Balint B."/>
            <person name="Kovacs G.M."/>
            <person name="Kiss B."/>
            <person name="Cseklye J."/>
            <person name="Drula E."/>
            <person name="Henrissat B."/>
            <person name="Nagy I."/>
            <person name="Chovatia M."/>
            <person name="Adam C."/>
            <person name="LaButti K."/>
            <person name="Lipzen A."/>
            <person name="Riley R."/>
            <person name="Grigoriev I.V."/>
            <person name="Nagy L.G."/>
        </authorList>
    </citation>
    <scope>NUCLEOTIDE SEQUENCE [LARGE SCALE GENOMIC DNA]</scope>
    <source>
        <strain evidence="3 4">NL-1724</strain>
    </source>
</reference>
<dbReference type="Gene3D" id="1.20.1280.50">
    <property type="match status" value="1"/>
</dbReference>
<dbReference type="AlphaFoldDB" id="A0A550CRV9"/>
<evidence type="ECO:0000259" key="2">
    <source>
        <dbReference type="Pfam" id="PF12937"/>
    </source>
</evidence>
<dbReference type="Proteomes" id="UP000320762">
    <property type="component" value="Unassembled WGS sequence"/>
</dbReference>
<evidence type="ECO:0000313" key="4">
    <source>
        <dbReference type="Proteomes" id="UP000320762"/>
    </source>
</evidence>
<proteinExistence type="predicted"/>
<accession>A0A550CRV9</accession>
<feature type="region of interest" description="Disordered" evidence="1">
    <location>
        <begin position="1"/>
        <end position="22"/>
    </location>
</feature>
<sequence>MSRKTPTTSTIVPSSGSPACVSQAETSTGRIVKITFPRQAHYGADWGMSQSLQHPLLVIPDLLHADAEATSSTALLIDGYLASISNQLSALLSYRNSFVSVSNLPDEVLAEIFHHYARSVNGYHGSHMHWTRLMLVCRHWRAIGMATPALWSHLEETARSQYSLAQLRLSGAHPLIVHLEADDGHPLRSGSLTTLEPHMDRIRCFVISSTWDTLSHALRLLGKKRRDQLRNFSVLYAYKHTDGPLAISAATTANIALNLRTLKLRDIDIDWGQLRNLISISIGRLYWNVPSVSQRTLVELLCRCPHLRRLSLEDCIAPLDRLDDDLPVAHTPLLRRVKLKMHVSNCAGILAAISLANDACISLYTYGLHDGVDVRRLLVPLHKHFHRPDAPILRYLKFTAAAAMGAGDMFDWHTDPELSVNFGFGSPQPCLGLIAWPKSEPARRRLLAKIMHAIPTAHIELLDMRCSEAMSEASCRWLLRLLPAIRVLALPHTAAALSCIRALAGRLDAWKAGPVSGKAPPDVPLRLRRIHWDTRRAMEDDENVPRIASELVQLLRAYCLAGMPLEDMTVQHHDLPMSASNIMSVVGYLMTETIILNDRAVSGRNGQIEVVEVGS</sequence>
<protein>
    <recommendedName>
        <fullName evidence="2">F-box domain-containing protein</fullName>
    </recommendedName>
</protein>
<feature type="domain" description="F-box" evidence="2">
    <location>
        <begin position="102"/>
        <end position="154"/>
    </location>
</feature>
<dbReference type="EMBL" id="VDMD01000002">
    <property type="protein sequence ID" value="TRM67521.1"/>
    <property type="molecule type" value="Genomic_DNA"/>
</dbReference>
<feature type="compositionally biased region" description="Polar residues" evidence="1">
    <location>
        <begin position="1"/>
        <end position="17"/>
    </location>
</feature>
<name>A0A550CRV9_9AGAR</name>
<dbReference type="Pfam" id="PF12937">
    <property type="entry name" value="F-box-like"/>
    <property type="match status" value="1"/>
</dbReference>
<gene>
    <name evidence="3" type="ORF">BD626DRAFT_625958</name>
</gene>
<organism evidence="3 4">
    <name type="scientific">Schizophyllum amplum</name>
    <dbReference type="NCBI Taxonomy" id="97359"/>
    <lineage>
        <taxon>Eukaryota</taxon>
        <taxon>Fungi</taxon>
        <taxon>Dikarya</taxon>
        <taxon>Basidiomycota</taxon>
        <taxon>Agaricomycotina</taxon>
        <taxon>Agaricomycetes</taxon>
        <taxon>Agaricomycetidae</taxon>
        <taxon>Agaricales</taxon>
        <taxon>Schizophyllaceae</taxon>
        <taxon>Schizophyllum</taxon>
    </lineage>
</organism>
<evidence type="ECO:0000256" key="1">
    <source>
        <dbReference type="SAM" id="MobiDB-lite"/>
    </source>
</evidence>
<evidence type="ECO:0000313" key="3">
    <source>
        <dbReference type="EMBL" id="TRM67521.1"/>
    </source>
</evidence>
<dbReference type="InterPro" id="IPR001810">
    <property type="entry name" value="F-box_dom"/>
</dbReference>
<dbReference type="STRING" id="97359.A0A550CRV9"/>
<dbReference type="OrthoDB" id="3235815at2759"/>
<comment type="caution">
    <text evidence="3">The sequence shown here is derived from an EMBL/GenBank/DDBJ whole genome shotgun (WGS) entry which is preliminary data.</text>
</comment>
<keyword evidence="4" id="KW-1185">Reference proteome</keyword>
<dbReference type="InterPro" id="IPR036047">
    <property type="entry name" value="F-box-like_dom_sf"/>
</dbReference>